<evidence type="ECO:0000256" key="3">
    <source>
        <dbReference type="SAM" id="Phobius"/>
    </source>
</evidence>
<dbReference type="PRINTS" id="PR00368">
    <property type="entry name" value="FADPNR"/>
</dbReference>
<dbReference type="AlphaFoldDB" id="A0A8J3G9F5"/>
<keyword evidence="2" id="KW-0560">Oxidoreductase</keyword>
<organism evidence="5 6">
    <name type="scientific">Persicitalea jodogahamensis</name>
    <dbReference type="NCBI Taxonomy" id="402147"/>
    <lineage>
        <taxon>Bacteria</taxon>
        <taxon>Pseudomonadati</taxon>
        <taxon>Bacteroidota</taxon>
        <taxon>Cytophagia</taxon>
        <taxon>Cytophagales</taxon>
        <taxon>Spirosomataceae</taxon>
        <taxon>Persicitalea</taxon>
    </lineage>
</organism>
<dbReference type="InterPro" id="IPR050097">
    <property type="entry name" value="Ferredoxin-NADP_redctase_2"/>
</dbReference>
<sequence>METKKMYDAIIVGGSVAGLSAALVLGRSMRKVMVIDSGQPCNRNTPHSHSFMTRDGATPAELTSIARQQALAYPTVSVRNDKVLSITKINDVFSAKTEQGSHLKARKILLATGVYDIMPDIEGFADCWGISVLHCPYCHGYEVKNQSLGVFIAGDHLEMYASLIQHWSKDVTLFTNGNILTSVQRDKLRSLHIPIVEVPIVRLDHNEGMLRALEMQDGTRYGVTALFAPTPTRLPGDLAQQLGCQLKEAGLIEVNPSGQTSVSGVFAAGDNSSPMRQLSMASAAGNAAGARLNFELVEDDLMELGNYN</sequence>
<comment type="caution">
    <text evidence="5">The sequence shown here is derived from an EMBL/GenBank/DDBJ whole genome shotgun (WGS) entry which is preliminary data.</text>
</comment>
<evidence type="ECO:0000256" key="1">
    <source>
        <dbReference type="ARBA" id="ARBA00022630"/>
    </source>
</evidence>
<feature type="transmembrane region" description="Helical" evidence="3">
    <location>
        <begin position="6"/>
        <end position="25"/>
    </location>
</feature>
<evidence type="ECO:0000313" key="6">
    <source>
        <dbReference type="Proteomes" id="UP000598271"/>
    </source>
</evidence>
<dbReference type="Proteomes" id="UP000598271">
    <property type="component" value="Unassembled WGS sequence"/>
</dbReference>
<accession>A0A8J3G9F5</accession>
<dbReference type="Gene3D" id="3.50.50.60">
    <property type="entry name" value="FAD/NAD(P)-binding domain"/>
    <property type="match status" value="2"/>
</dbReference>
<keyword evidence="3" id="KW-1133">Transmembrane helix</keyword>
<dbReference type="GO" id="GO:0016491">
    <property type="term" value="F:oxidoreductase activity"/>
    <property type="evidence" value="ECO:0007669"/>
    <property type="project" value="UniProtKB-KW"/>
</dbReference>
<dbReference type="SUPFAM" id="SSF51905">
    <property type="entry name" value="FAD/NAD(P)-binding domain"/>
    <property type="match status" value="1"/>
</dbReference>
<keyword evidence="6" id="KW-1185">Reference proteome</keyword>
<evidence type="ECO:0000256" key="2">
    <source>
        <dbReference type="ARBA" id="ARBA00023002"/>
    </source>
</evidence>
<evidence type="ECO:0000259" key="4">
    <source>
        <dbReference type="Pfam" id="PF07992"/>
    </source>
</evidence>
<dbReference type="EMBL" id="BMXF01000001">
    <property type="protein sequence ID" value="GHB65739.1"/>
    <property type="molecule type" value="Genomic_DNA"/>
</dbReference>
<reference evidence="5 6" key="1">
    <citation type="journal article" date="2014" name="Int. J. Syst. Evol. Microbiol.">
        <title>Complete genome sequence of Corynebacterium casei LMG S-19264T (=DSM 44701T), isolated from a smear-ripened cheese.</title>
        <authorList>
            <consortium name="US DOE Joint Genome Institute (JGI-PGF)"/>
            <person name="Walter F."/>
            <person name="Albersmeier A."/>
            <person name="Kalinowski J."/>
            <person name="Ruckert C."/>
        </authorList>
    </citation>
    <scope>NUCLEOTIDE SEQUENCE [LARGE SCALE GENOMIC DNA]</scope>
    <source>
        <strain evidence="5 6">KCTC 12866</strain>
    </source>
</reference>
<protein>
    <submittedName>
        <fullName evidence="5">Thioredoxin reductase</fullName>
    </submittedName>
</protein>
<keyword evidence="3" id="KW-0812">Transmembrane</keyword>
<proteinExistence type="predicted"/>
<evidence type="ECO:0000313" key="5">
    <source>
        <dbReference type="EMBL" id="GHB65739.1"/>
    </source>
</evidence>
<dbReference type="PANTHER" id="PTHR48105">
    <property type="entry name" value="THIOREDOXIN REDUCTASE 1-RELATED-RELATED"/>
    <property type="match status" value="1"/>
</dbReference>
<feature type="domain" description="FAD/NAD(P)-binding" evidence="4">
    <location>
        <begin position="7"/>
        <end position="284"/>
    </location>
</feature>
<keyword evidence="3" id="KW-0472">Membrane</keyword>
<dbReference type="PRINTS" id="PR00469">
    <property type="entry name" value="PNDRDTASEII"/>
</dbReference>
<dbReference type="InterPro" id="IPR023753">
    <property type="entry name" value="FAD/NAD-binding_dom"/>
</dbReference>
<dbReference type="InterPro" id="IPR036188">
    <property type="entry name" value="FAD/NAD-bd_sf"/>
</dbReference>
<dbReference type="RefSeq" id="WP_189564133.1">
    <property type="nucleotide sequence ID" value="NZ_BMXF01000001.1"/>
</dbReference>
<dbReference type="Pfam" id="PF07992">
    <property type="entry name" value="Pyr_redox_2"/>
    <property type="match status" value="1"/>
</dbReference>
<gene>
    <name evidence="5" type="ORF">GCM10007390_19820</name>
</gene>
<name>A0A8J3G9F5_9BACT</name>
<keyword evidence="1" id="KW-0285">Flavoprotein</keyword>